<protein>
    <submittedName>
        <fullName evidence="2">Uncharacterized protein</fullName>
    </submittedName>
</protein>
<evidence type="ECO:0000313" key="3">
    <source>
        <dbReference type="Proteomes" id="UP000534001"/>
    </source>
</evidence>
<evidence type="ECO:0000256" key="1">
    <source>
        <dbReference type="SAM" id="Phobius"/>
    </source>
</evidence>
<feature type="transmembrane region" description="Helical" evidence="1">
    <location>
        <begin position="34"/>
        <end position="55"/>
    </location>
</feature>
<dbReference type="RefSeq" id="WP_221432851.1">
    <property type="nucleotide sequence ID" value="NZ_JACHFF010000001.1"/>
</dbReference>
<name>A0A6V7RTG3_9STAP</name>
<keyword evidence="1" id="KW-0472">Membrane</keyword>
<accession>A0A6V7RTG3</accession>
<organism evidence="2 3">
    <name type="scientific">Jeotgalicoccus coquinae</name>
    <dbReference type="NCBI Taxonomy" id="709509"/>
    <lineage>
        <taxon>Bacteria</taxon>
        <taxon>Bacillati</taxon>
        <taxon>Bacillota</taxon>
        <taxon>Bacilli</taxon>
        <taxon>Bacillales</taxon>
        <taxon>Staphylococcaceae</taxon>
        <taxon>Jeotgalicoccus</taxon>
    </lineage>
</organism>
<evidence type="ECO:0000313" key="2">
    <source>
        <dbReference type="EMBL" id="CAD2081865.1"/>
    </source>
</evidence>
<keyword evidence="1" id="KW-0812">Transmembrane</keyword>
<feature type="transmembrane region" description="Helical" evidence="1">
    <location>
        <begin position="9"/>
        <end position="28"/>
    </location>
</feature>
<keyword evidence="1" id="KW-1133">Transmembrane helix</keyword>
<reference evidence="2 3" key="1">
    <citation type="submission" date="2020-07" db="EMBL/GenBank/DDBJ databases">
        <authorList>
            <person name="Criscuolo A."/>
        </authorList>
    </citation>
    <scope>NUCLEOTIDE SEQUENCE [LARGE SCALE GENOMIC DNA]</scope>
    <source>
        <strain evidence="2">CIP111751</strain>
    </source>
</reference>
<gene>
    <name evidence="2" type="ORF">JEOCOQ751_02197</name>
</gene>
<comment type="caution">
    <text evidence="2">The sequence shown here is derived from an EMBL/GenBank/DDBJ whole genome shotgun (WGS) entry which is preliminary data.</text>
</comment>
<proteinExistence type="predicted"/>
<feature type="transmembrane region" description="Helical" evidence="1">
    <location>
        <begin position="67"/>
        <end position="85"/>
    </location>
</feature>
<dbReference type="EMBL" id="CAJEWA010000008">
    <property type="protein sequence ID" value="CAD2081865.1"/>
    <property type="molecule type" value="Genomic_DNA"/>
</dbReference>
<dbReference type="Proteomes" id="UP000534001">
    <property type="component" value="Unassembled WGS sequence"/>
</dbReference>
<dbReference type="AlphaFoldDB" id="A0A6V7RTG3"/>
<sequence length="87" mass="9736">MVILMRNSLVIIIFGAVIFYVLSMFYEWFNYGSFIYTAAPIVILLLISIISFMDAFRKGTPPPQRNLFIAGGVIAIIFGVLLTVISL</sequence>